<dbReference type="GO" id="GO:0003964">
    <property type="term" value="F:RNA-directed DNA polymerase activity"/>
    <property type="evidence" value="ECO:0007669"/>
    <property type="project" value="UniProtKB-KW"/>
</dbReference>
<protein>
    <submittedName>
        <fullName evidence="2">Putative RNA-directed DNA polymerase</fullName>
    </submittedName>
</protein>
<reference evidence="2" key="1">
    <citation type="submission" date="2018-04" db="EMBL/GenBank/DDBJ databases">
        <title>Transcriptome assembly of Sipha flava.</title>
        <authorList>
            <person name="Scully E.D."/>
            <person name="Geib S.M."/>
            <person name="Palmer N.A."/>
            <person name="Koch K."/>
            <person name="Bradshaw J."/>
            <person name="Heng-Moss T."/>
            <person name="Sarath G."/>
        </authorList>
    </citation>
    <scope>NUCLEOTIDE SEQUENCE</scope>
</reference>
<evidence type="ECO:0000313" key="2">
    <source>
        <dbReference type="EMBL" id="MBY70250.1"/>
    </source>
</evidence>
<keyword evidence="2" id="KW-0695">RNA-directed DNA polymerase</keyword>
<dbReference type="InterPro" id="IPR000477">
    <property type="entry name" value="RT_dom"/>
</dbReference>
<dbReference type="PANTHER" id="PTHR33332">
    <property type="entry name" value="REVERSE TRANSCRIPTASE DOMAIN-CONTAINING PROTEIN"/>
    <property type="match status" value="1"/>
</dbReference>
<accession>A0A2S2PY08</accession>
<dbReference type="CDD" id="cd01650">
    <property type="entry name" value="RT_nLTR_like"/>
    <property type="match status" value="1"/>
</dbReference>
<dbReference type="AlphaFoldDB" id="A0A2S2PY08"/>
<feature type="domain" description="Reverse transcriptase" evidence="1">
    <location>
        <begin position="1"/>
        <end position="236"/>
    </location>
</feature>
<sequence>MSNYRPISLLTNFSKIFEKNNLLSKNQFGFRQGLSTENALYQVTQFLYHTLDNGAKTIAIFLDLAKAFDTINHDILSQILPTFGINKRNLLWFQSYLSDRFQQVKLNNILSDRNLIKFGVPQGSVLGPILFLLYINDLCNLNVDGKIITYADETCMLFSGISWNEVYHKATIGLNSIYKCIQDRGLSLNVDKSMFMKFSINKCTNTDSPLLIHNCNNFLICNNINCKQIKYREFVI</sequence>
<dbReference type="SUPFAM" id="SSF56672">
    <property type="entry name" value="DNA/RNA polymerases"/>
    <property type="match status" value="1"/>
</dbReference>
<evidence type="ECO:0000259" key="1">
    <source>
        <dbReference type="PROSITE" id="PS50878"/>
    </source>
</evidence>
<dbReference type="OrthoDB" id="6630711at2759"/>
<gene>
    <name evidence="2" type="primary">RTase_5</name>
    <name evidence="2" type="ORF">g.2197</name>
</gene>
<dbReference type="PROSITE" id="PS50878">
    <property type="entry name" value="RT_POL"/>
    <property type="match status" value="1"/>
</dbReference>
<keyword evidence="2" id="KW-0808">Transferase</keyword>
<dbReference type="Pfam" id="PF00078">
    <property type="entry name" value="RVT_1"/>
    <property type="match status" value="1"/>
</dbReference>
<dbReference type="InterPro" id="IPR043502">
    <property type="entry name" value="DNA/RNA_pol_sf"/>
</dbReference>
<keyword evidence="2" id="KW-0548">Nucleotidyltransferase</keyword>
<organism evidence="2">
    <name type="scientific">Sipha flava</name>
    <name type="common">yellow sugarcane aphid</name>
    <dbReference type="NCBI Taxonomy" id="143950"/>
    <lineage>
        <taxon>Eukaryota</taxon>
        <taxon>Metazoa</taxon>
        <taxon>Ecdysozoa</taxon>
        <taxon>Arthropoda</taxon>
        <taxon>Hexapoda</taxon>
        <taxon>Insecta</taxon>
        <taxon>Pterygota</taxon>
        <taxon>Neoptera</taxon>
        <taxon>Paraneoptera</taxon>
        <taxon>Hemiptera</taxon>
        <taxon>Sternorrhyncha</taxon>
        <taxon>Aphidomorpha</taxon>
        <taxon>Aphidoidea</taxon>
        <taxon>Aphididae</taxon>
        <taxon>Sipha</taxon>
    </lineage>
</organism>
<proteinExistence type="predicted"/>
<dbReference type="EMBL" id="GGMS01001047">
    <property type="protein sequence ID" value="MBY70250.1"/>
    <property type="molecule type" value="Transcribed_RNA"/>
</dbReference>
<name>A0A2S2PY08_9HEMI</name>